<keyword evidence="4" id="KW-0677">Repeat</keyword>
<evidence type="ECO:0000313" key="10">
    <source>
        <dbReference type="Proteomes" id="UP000611629"/>
    </source>
</evidence>
<keyword evidence="6 7" id="KW-0472">Membrane</keyword>
<keyword evidence="2" id="KW-0813">Transport</keyword>
<dbReference type="InterPro" id="IPR051679">
    <property type="entry name" value="DASS-Related_Transporters"/>
</dbReference>
<feature type="transmembrane region" description="Helical" evidence="7">
    <location>
        <begin position="277"/>
        <end position="296"/>
    </location>
</feature>
<feature type="transmembrane region" description="Helical" evidence="7">
    <location>
        <begin position="342"/>
        <end position="359"/>
    </location>
</feature>
<feature type="transmembrane region" description="Helical" evidence="7">
    <location>
        <begin position="178"/>
        <end position="198"/>
    </location>
</feature>
<reference evidence="9" key="1">
    <citation type="submission" date="2020-07" db="EMBL/GenBank/DDBJ databases">
        <title>Genomic analysis of a strain of Sedimentibacter Hydroxybenzoicus DSM7310.</title>
        <authorList>
            <person name="Ma S."/>
        </authorList>
    </citation>
    <scope>NUCLEOTIDE SEQUENCE</scope>
    <source>
        <strain evidence="9">DSM 7310</strain>
    </source>
</reference>
<dbReference type="PANTHER" id="PTHR43652">
    <property type="entry name" value="BASIC AMINO ACID ANTIPORTER YFCC-RELATED"/>
    <property type="match status" value="1"/>
</dbReference>
<evidence type="ECO:0000256" key="6">
    <source>
        <dbReference type="ARBA" id="ARBA00023136"/>
    </source>
</evidence>
<proteinExistence type="predicted"/>
<protein>
    <submittedName>
        <fullName evidence="9">Anion permease</fullName>
    </submittedName>
</protein>
<dbReference type="InterPro" id="IPR004680">
    <property type="entry name" value="Cit_transptr-like_dom"/>
</dbReference>
<feature type="transmembrane region" description="Helical" evidence="7">
    <location>
        <begin position="399"/>
        <end position="422"/>
    </location>
</feature>
<dbReference type="PANTHER" id="PTHR43652:SF2">
    <property type="entry name" value="BASIC AMINO ACID ANTIPORTER YFCC-RELATED"/>
    <property type="match status" value="1"/>
</dbReference>
<comment type="caution">
    <text evidence="9">The sequence shown here is derived from an EMBL/GenBank/DDBJ whole genome shotgun (WGS) entry which is preliminary data.</text>
</comment>
<evidence type="ECO:0000256" key="4">
    <source>
        <dbReference type="ARBA" id="ARBA00022737"/>
    </source>
</evidence>
<feature type="transmembrane region" description="Helical" evidence="7">
    <location>
        <begin position="56"/>
        <end position="75"/>
    </location>
</feature>
<feature type="transmembrane region" description="Helical" evidence="7">
    <location>
        <begin position="5"/>
        <end position="21"/>
    </location>
</feature>
<comment type="subcellular location">
    <subcellularLocation>
        <location evidence="1">Membrane</location>
        <topology evidence="1">Multi-pass membrane protein</topology>
    </subcellularLocation>
</comment>
<dbReference type="Proteomes" id="UP000611629">
    <property type="component" value="Unassembled WGS sequence"/>
</dbReference>
<evidence type="ECO:0000256" key="2">
    <source>
        <dbReference type="ARBA" id="ARBA00022448"/>
    </source>
</evidence>
<dbReference type="RefSeq" id="WP_179236629.1">
    <property type="nucleotide sequence ID" value="NZ_JACBNQ010000001.1"/>
</dbReference>
<sequence length="423" mass="44323">MAQSTIAIIILVVAMILYGIPKMPLSVTTILAMLFMAMFGIIDYNTAYSGFGNSVIFLIAGLMVVGQATVTTGLAQKFGNVLTKTKAGNNEKAFIAILFIVSAFASAFVNASLTVAILFPIIDAVVMQSNGKISRKGTYMVLGISSVLGNNLLTIGATSMLTAVSILAENGYGEMSLFTPFIVNAPAVLVVFLMYVTVGKKLQDKWFDFEEVPIASGASKQDNNAEHPVWKQALVGIVLVVVIIALIMGVNYGMAALMGASVLMITGCISEKQAFSSISWGTVIVVAGAIGFSKGIQASGAGDVIANFFMQISGPLGQSGIGMCIIIFFVSSLISNVMSDNATVAIVLPIAMSIAHAMGLNPTPLFLAACSGTKVGIATPISVAPMTQIGVAGYRFKDYLKMGGLVNVICMIITCIMIAIVYY</sequence>
<feature type="transmembrane region" description="Helical" evidence="7">
    <location>
        <begin position="27"/>
        <end position="44"/>
    </location>
</feature>
<name>A0A974BGW9_SEDHY</name>
<evidence type="ECO:0000259" key="8">
    <source>
        <dbReference type="Pfam" id="PF03600"/>
    </source>
</evidence>
<keyword evidence="10" id="KW-1185">Reference proteome</keyword>
<keyword evidence="3 7" id="KW-0812">Transmembrane</keyword>
<gene>
    <name evidence="9" type="ORF">HZF24_02280</name>
</gene>
<evidence type="ECO:0000256" key="5">
    <source>
        <dbReference type="ARBA" id="ARBA00022989"/>
    </source>
</evidence>
<feature type="transmembrane region" description="Helical" evidence="7">
    <location>
        <begin position="95"/>
        <end position="119"/>
    </location>
</feature>
<dbReference type="GO" id="GO:0055085">
    <property type="term" value="P:transmembrane transport"/>
    <property type="evidence" value="ECO:0007669"/>
    <property type="project" value="InterPro"/>
</dbReference>
<accession>A0A974BGW9</accession>
<evidence type="ECO:0000256" key="3">
    <source>
        <dbReference type="ARBA" id="ARBA00022692"/>
    </source>
</evidence>
<feature type="transmembrane region" description="Helical" evidence="7">
    <location>
        <begin position="308"/>
        <end position="330"/>
    </location>
</feature>
<dbReference type="AlphaFoldDB" id="A0A974BGW9"/>
<keyword evidence="5 7" id="KW-1133">Transmembrane helix</keyword>
<evidence type="ECO:0000313" key="9">
    <source>
        <dbReference type="EMBL" id="NYB72964.1"/>
    </source>
</evidence>
<dbReference type="GO" id="GO:0005886">
    <property type="term" value="C:plasma membrane"/>
    <property type="evidence" value="ECO:0007669"/>
    <property type="project" value="TreeGrafter"/>
</dbReference>
<evidence type="ECO:0000256" key="7">
    <source>
        <dbReference type="SAM" id="Phobius"/>
    </source>
</evidence>
<evidence type="ECO:0000256" key="1">
    <source>
        <dbReference type="ARBA" id="ARBA00004141"/>
    </source>
</evidence>
<dbReference type="EMBL" id="JACBNQ010000001">
    <property type="protein sequence ID" value="NYB72964.1"/>
    <property type="molecule type" value="Genomic_DNA"/>
</dbReference>
<feature type="transmembrane region" description="Helical" evidence="7">
    <location>
        <begin position="229"/>
        <end position="248"/>
    </location>
</feature>
<organism evidence="9 10">
    <name type="scientific">Sedimentibacter hydroxybenzoicus DSM 7310</name>
    <dbReference type="NCBI Taxonomy" id="1123245"/>
    <lineage>
        <taxon>Bacteria</taxon>
        <taxon>Bacillati</taxon>
        <taxon>Bacillota</taxon>
        <taxon>Tissierellia</taxon>
        <taxon>Sedimentibacter</taxon>
    </lineage>
</organism>
<feature type="transmembrane region" description="Helical" evidence="7">
    <location>
        <begin position="139"/>
        <end position="166"/>
    </location>
</feature>
<dbReference type="Pfam" id="PF03600">
    <property type="entry name" value="CitMHS"/>
    <property type="match status" value="1"/>
</dbReference>
<feature type="domain" description="Citrate transporter-like" evidence="8">
    <location>
        <begin position="19"/>
        <end position="370"/>
    </location>
</feature>